<comment type="caution">
    <text evidence="1">The sequence shown here is derived from an EMBL/GenBank/DDBJ whole genome shotgun (WGS) entry which is preliminary data.</text>
</comment>
<sequence length="83" mass="9285">MKDAGAHRTPSSASKVPFLRARNASATCARDDLYQSANAASLLKDCAYRIGARRREHIWDSGWEVIVSTIQRLRAEPNPEEDE</sequence>
<evidence type="ECO:0000313" key="1">
    <source>
        <dbReference type="EMBL" id="PSR72840.1"/>
    </source>
</evidence>
<evidence type="ECO:0000313" key="2">
    <source>
        <dbReference type="Proteomes" id="UP000186601"/>
    </source>
</evidence>
<dbReference type="AlphaFoldDB" id="A0A2R6NKD9"/>
<protein>
    <submittedName>
        <fullName evidence="1">Uncharacterized protein</fullName>
    </submittedName>
</protein>
<dbReference type="EMBL" id="MLYV02001133">
    <property type="protein sequence ID" value="PSR72840.1"/>
    <property type="molecule type" value="Genomic_DNA"/>
</dbReference>
<dbReference type="Proteomes" id="UP000186601">
    <property type="component" value="Unassembled WGS sequence"/>
</dbReference>
<proteinExistence type="predicted"/>
<name>A0A2R6NKD9_9APHY</name>
<organism evidence="1 2">
    <name type="scientific">Hermanssonia centrifuga</name>
    <dbReference type="NCBI Taxonomy" id="98765"/>
    <lineage>
        <taxon>Eukaryota</taxon>
        <taxon>Fungi</taxon>
        <taxon>Dikarya</taxon>
        <taxon>Basidiomycota</taxon>
        <taxon>Agaricomycotina</taxon>
        <taxon>Agaricomycetes</taxon>
        <taxon>Polyporales</taxon>
        <taxon>Meruliaceae</taxon>
        <taxon>Hermanssonia</taxon>
    </lineage>
</organism>
<reference evidence="1 2" key="1">
    <citation type="submission" date="2018-02" db="EMBL/GenBank/DDBJ databases">
        <title>Genome sequence of the basidiomycete white-rot fungus Phlebia centrifuga.</title>
        <authorList>
            <person name="Granchi Z."/>
            <person name="Peng M."/>
            <person name="de Vries R.P."/>
            <person name="Hilden K."/>
            <person name="Makela M.R."/>
            <person name="Grigoriev I."/>
            <person name="Riley R."/>
        </authorList>
    </citation>
    <scope>NUCLEOTIDE SEQUENCE [LARGE SCALE GENOMIC DNA]</scope>
    <source>
        <strain evidence="1 2">FBCC195</strain>
    </source>
</reference>
<gene>
    <name evidence="1" type="ORF">PHLCEN_2v11289</name>
</gene>
<accession>A0A2R6NKD9</accession>
<keyword evidence="2" id="KW-1185">Reference proteome</keyword>